<dbReference type="Pfam" id="PF00646">
    <property type="entry name" value="F-box"/>
    <property type="match status" value="1"/>
</dbReference>
<evidence type="ECO:0000313" key="4">
    <source>
        <dbReference type="Proteomes" id="UP001054889"/>
    </source>
</evidence>
<dbReference type="PANTHER" id="PTHR34145:SF52">
    <property type="entry name" value="OS02G0105800 PROTEIN"/>
    <property type="match status" value="1"/>
</dbReference>
<dbReference type="AlphaFoldDB" id="A0AAV5FZ92"/>
<reference evidence="3" key="2">
    <citation type="submission" date="2021-12" db="EMBL/GenBank/DDBJ databases">
        <title>Resequencing data analysis of finger millet.</title>
        <authorList>
            <person name="Hatakeyama M."/>
            <person name="Aluri S."/>
            <person name="Balachadran M.T."/>
            <person name="Sivarajan S.R."/>
            <person name="Poveda L."/>
            <person name="Shimizu-Inatsugi R."/>
            <person name="Schlapbach R."/>
            <person name="Sreeman S.M."/>
            <person name="Shimizu K.K."/>
        </authorList>
    </citation>
    <scope>NUCLEOTIDE SEQUENCE</scope>
</reference>
<keyword evidence="4" id="KW-1185">Reference proteome</keyword>
<dbReference type="Proteomes" id="UP001054889">
    <property type="component" value="Unassembled WGS sequence"/>
</dbReference>
<sequence>MESLQEAAALPGSLAMHIDKEKEDAADAHSQACKRIPTLPEDIWHHIHSLMPLRDAARAACLSRDFLRFWRCRPNLTLNLTTLGWTNKPGEFRCKIDSILRNHPGIGLKTLQLDLLEDEDEITFSDIDRWLQVARTPGIEELILTLFANNYSSLYERQEEYSFPLSLLSDEKVRSSIRCLDLDSCAFRPTPQTIIGPLRSLTNLHLNSVRITGDELECLLSNSLALKELHLFDCDEIVTFKIPPVLRQFRFLHVTECYELTVIENRAPNLSVLEFSGDIIGEISQVKNVRLMRSNVVHYARVVLPSVMPNLEILRILSDSEEVNTPMLTTKFLYLRHLTFRLLSGSTFPPSYDYFLSLVSFLDASPSLETLYLEVRQGSVKSESVFRDSSTRLRQMPEHRHLCLKSVMMEHFSSDKGLVEIACYILKNAVSLECMTLDTNYGPRCHGQRDKICLYMADSYLKDAPRAVAAIKSYINCNVPPSVKFTVLEPCTRCHVREAR</sequence>
<evidence type="ECO:0008006" key="5">
    <source>
        <dbReference type="Google" id="ProtNLM"/>
    </source>
</evidence>
<dbReference type="SUPFAM" id="SSF81383">
    <property type="entry name" value="F-box domain"/>
    <property type="match status" value="1"/>
</dbReference>
<organism evidence="3 4">
    <name type="scientific">Eleusine coracana subsp. coracana</name>
    <dbReference type="NCBI Taxonomy" id="191504"/>
    <lineage>
        <taxon>Eukaryota</taxon>
        <taxon>Viridiplantae</taxon>
        <taxon>Streptophyta</taxon>
        <taxon>Embryophyta</taxon>
        <taxon>Tracheophyta</taxon>
        <taxon>Spermatophyta</taxon>
        <taxon>Magnoliopsida</taxon>
        <taxon>Liliopsida</taxon>
        <taxon>Poales</taxon>
        <taxon>Poaceae</taxon>
        <taxon>PACMAD clade</taxon>
        <taxon>Chloridoideae</taxon>
        <taxon>Cynodonteae</taxon>
        <taxon>Eleusininae</taxon>
        <taxon>Eleusine</taxon>
    </lineage>
</organism>
<dbReference type="Gene3D" id="3.80.10.10">
    <property type="entry name" value="Ribonuclease Inhibitor"/>
    <property type="match status" value="1"/>
</dbReference>
<dbReference type="InterPro" id="IPR032675">
    <property type="entry name" value="LRR_dom_sf"/>
</dbReference>
<dbReference type="Pfam" id="PF23622">
    <property type="entry name" value="LRR_At1g61320_AtMIF1"/>
    <property type="match status" value="1"/>
</dbReference>
<dbReference type="EMBL" id="BQKI01000098">
    <property type="protein sequence ID" value="GJN39885.1"/>
    <property type="molecule type" value="Genomic_DNA"/>
</dbReference>
<protein>
    <recommendedName>
        <fullName evidence="5">FBD domain-containing protein</fullName>
    </recommendedName>
</protein>
<evidence type="ECO:0000259" key="2">
    <source>
        <dbReference type="Pfam" id="PF23622"/>
    </source>
</evidence>
<comment type="caution">
    <text evidence="3">The sequence shown here is derived from an EMBL/GenBank/DDBJ whole genome shotgun (WGS) entry which is preliminary data.</text>
</comment>
<proteinExistence type="predicted"/>
<name>A0AAV5FZ92_ELECO</name>
<reference evidence="3" key="1">
    <citation type="journal article" date="2018" name="DNA Res.">
        <title>Multiple hybrid de novo genome assembly of finger millet, an orphan allotetraploid crop.</title>
        <authorList>
            <person name="Hatakeyama M."/>
            <person name="Aluri S."/>
            <person name="Balachadran M.T."/>
            <person name="Sivarajan S.R."/>
            <person name="Patrignani A."/>
            <person name="Gruter S."/>
            <person name="Poveda L."/>
            <person name="Shimizu-Inatsugi R."/>
            <person name="Baeten J."/>
            <person name="Francoijs K.J."/>
            <person name="Nataraja K.N."/>
            <person name="Reddy Y.A.N."/>
            <person name="Phadnis S."/>
            <person name="Ravikumar R.L."/>
            <person name="Schlapbach R."/>
            <person name="Sreeman S.M."/>
            <person name="Shimizu K.K."/>
        </authorList>
    </citation>
    <scope>NUCLEOTIDE SEQUENCE</scope>
</reference>
<evidence type="ECO:0000313" key="3">
    <source>
        <dbReference type="EMBL" id="GJN39885.1"/>
    </source>
</evidence>
<feature type="domain" description="At1g61320/AtMIF1 LRR" evidence="2">
    <location>
        <begin position="99"/>
        <end position="492"/>
    </location>
</feature>
<dbReference type="InterPro" id="IPR055357">
    <property type="entry name" value="LRR_At1g61320_AtMIF1"/>
</dbReference>
<feature type="domain" description="F-box" evidence="1">
    <location>
        <begin position="38"/>
        <end position="71"/>
    </location>
</feature>
<accession>A0AAV5FZ92</accession>
<dbReference type="InterPro" id="IPR036047">
    <property type="entry name" value="F-box-like_dom_sf"/>
</dbReference>
<gene>
    <name evidence="3" type="primary">gb29035</name>
    <name evidence="3" type="ORF">PR202_gb29035</name>
</gene>
<evidence type="ECO:0000259" key="1">
    <source>
        <dbReference type="Pfam" id="PF00646"/>
    </source>
</evidence>
<dbReference type="InterPro" id="IPR001810">
    <property type="entry name" value="F-box_dom"/>
</dbReference>
<dbReference type="InterPro" id="IPR053772">
    <property type="entry name" value="At1g61320/At1g61330-like"/>
</dbReference>
<dbReference type="SUPFAM" id="SSF52047">
    <property type="entry name" value="RNI-like"/>
    <property type="match status" value="1"/>
</dbReference>
<dbReference type="PANTHER" id="PTHR34145">
    <property type="entry name" value="OS02G0105600 PROTEIN"/>
    <property type="match status" value="1"/>
</dbReference>